<organism evidence="2 3">
    <name type="scientific">Humibacillus xanthopallidus</name>
    <dbReference type="NCBI Taxonomy" id="412689"/>
    <lineage>
        <taxon>Bacteria</taxon>
        <taxon>Bacillati</taxon>
        <taxon>Actinomycetota</taxon>
        <taxon>Actinomycetes</taxon>
        <taxon>Micrococcales</taxon>
        <taxon>Intrasporangiaceae</taxon>
        <taxon>Humibacillus</taxon>
    </lineage>
</organism>
<keyword evidence="1" id="KW-0732">Signal</keyword>
<protein>
    <recommendedName>
        <fullName evidence="4">Ig-like domain-containing protein</fullName>
    </recommendedName>
</protein>
<feature type="signal peptide" evidence="1">
    <location>
        <begin position="1"/>
        <end position="23"/>
    </location>
</feature>
<feature type="chain" id="PRO_5021840073" description="Ig-like domain-containing protein" evidence="1">
    <location>
        <begin position="24"/>
        <end position="583"/>
    </location>
</feature>
<evidence type="ECO:0008006" key="4">
    <source>
        <dbReference type="Google" id="ProtNLM"/>
    </source>
</evidence>
<gene>
    <name evidence="2" type="ORF">FBY41_2728</name>
</gene>
<dbReference type="OrthoDB" id="3764858at2"/>
<accession>A0A543HWM2</accession>
<keyword evidence="3" id="KW-1185">Reference proteome</keyword>
<dbReference type="AlphaFoldDB" id="A0A543HWM2"/>
<dbReference type="EMBL" id="VFPM01000002">
    <property type="protein sequence ID" value="TQM62690.1"/>
    <property type="molecule type" value="Genomic_DNA"/>
</dbReference>
<name>A0A543HWM2_9MICO</name>
<evidence type="ECO:0000313" key="3">
    <source>
        <dbReference type="Proteomes" id="UP000316747"/>
    </source>
</evidence>
<reference evidence="2 3" key="1">
    <citation type="submission" date="2019-06" db="EMBL/GenBank/DDBJ databases">
        <title>Genome sequencing of plant associated microbes to promote plant fitness in Sorghum bicolor and Oryza sativa.</title>
        <authorList>
            <person name="Coleman-Derr D."/>
        </authorList>
    </citation>
    <scope>NUCLEOTIDE SEQUENCE [LARGE SCALE GENOMIC DNA]</scope>
    <source>
        <strain evidence="2 3">KV-663</strain>
    </source>
</reference>
<comment type="caution">
    <text evidence="2">The sequence shown here is derived from an EMBL/GenBank/DDBJ whole genome shotgun (WGS) entry which is preliminary data.</text>
</comment>
<proteinExistence type="predicted"/>
<evidence type="ECO:0000256" key="1">
    <source>
        <dbReference type="SAM" id="SignalP"/>
    </source>
</evidence>
<evidence type="ECO:0000313" key="2">
    <source>
        <dbReference type="EMBL" id="TQM62690.1"/>
    </source>
</evidence>
<sequence>MAGLATLGLLLGGTLLAGSTALAVNATGAFELDGNANNQAAAGDDWDNVCYQVAINDGKTAVEAQALCGTSAGTTATATVKSTAVSWVAETDPSATIFTGGGSKDPQDPGDSWAWKNAGGLPDKDNLLHGFAARYSVEPNATTCPAGTFPSCEVIFFGSDRYANDGDAVQGFWFFQNKIELGDVSRGGGFAFTGHHKNGDLLVISDFSNGGDVSTIVVHQWDDTCLAAANNNPQPGQCSAENLRLRASSAAANCATSASTAQFCGIVNPNTITMPWPFLDKKGTPDNGALNGEFFEGGINLSTLGLGGECFASVASETRSSTSPTATLKDFILDNFGECGATLSTQVSNAGPVIPGTAVYDTLTVTSTNPNVTPSGTVSWYLCAMTTATGACDGTTNVGSPIGTPPANQTTLGGSGGIATTQSPNVNTGTGLAPGRYCFRAEWPGDTNFTAGPYKEFGGANGTNECFTVKDTSSITTDQKWLPQDTATVVTAGGTAVSGTVVFSLYENGTCAGTPATTFTDTTVATGGKFETNNSTYYTTSKTISWSAVFTPTDTTAVVGSTTTRCEQSVLTIDNSAGPFPPA</sequence>
<dbReference type="Proteomes" id="UP000316747">
    <property type="component" value="Unassembled WGS sequence"/>
</dbReference>
<dbReference type="RefSeq" id="WP_141844739.1">
    <property type="nucleotide sequence ID" value="NZ_VFPM01000002.1"/>
</dbReference>